<accession>A0A1G4IIE3</accession>
<comment type="caution">
    <text evidence="1">The sequence shown here is derived from an EMBL/GenBank/DDBJ whole genome shotgun (WGS) entry which is preliminary data.</text>
</comment>
<dbReference type="Proteomes" id="UP000195570">
    <property type="component" value="Unassembled WGS sequence"/>
</dbReference>
<evidence type="ECO:0000313" key="1">
    <source>
        <dbReference type="EMBL" id="SCU72271.1"/>
    </source>
</evidence>
<sequence length="214" mass="23320">MGDFALISMNGDRVFISLDPVFTSQSLWLQAAEGLGEREGVVPIASTETLHNLVEYMAFQAKRMAGVAEGECKEGQTVTLPISCTTCSGSGGLGYDVHSLLPDHDIAFLDRFGGTGGVWEVEQQEKLMELMATADFVGHGRLSRLCAVYISCRLMSATESDILSWFSVCGDRCGGVASADPEADDGKRAGERVLRDAERLRILNQMRKYIEIED</sequence>
<name>A0A1G4IIE3_TRYEQ</name>
<dbReference type="RefSeq" id="XP_067082787.1">
    <property type="nucleotide sequence ID" value="XM_067226686.1"/>
</dbReference>
<keyword evidence="2" id="KW-1185">Reference proteome</keyword>
<evidence type="ECO:0000313" key="2">
    <source>
        <dbReference type="Proteomes" id="UP000195570"/>
    </source>
</evidence>
<protein>
    <submittedName>
        <fullName evidence="1">Uncharacterized protein</fullName>
    </submittedName>
</protein>
<proteinExistence type="predicted"/>
<dbReference type="EMBL" id="CZPT02001829">
    <property type="protein sequence ID" value="SCU72271.1"/>
    <property type="molecule type" value="Genomic_DNA"/>
</dbReference>
<dbReference type="GeneID" id="92377787"/>
<dbReference type="VEuPathDB" id="TriTrypDB:TEOVI_000384700"/>
<reference evidence="1" key="1">
    <citation type="submission" date="2016-09" db="EMBL/GenBank/DDBJ databases">
        <authorList>
            <person name="Hebert L."/>
            <person name="Moumen B."/>
        </authorList>
    </citation>
    <scope>NUCLEOTIDE SEQUENCE [LARGE SCALE GENOMIC DNA]</scope>
    <source>
        <strain evidence="1">OVI</strain>
    </source>
</reference>
<organism evidence="1 2">
    <name type="scientific">Trypanosoma equiperdum</name>
    <dbReference type="NCBI Taxonomy" id="5694"/>
    <lineage>
        <taxon>Eukaryota</taxon>
        <taxon>Discoba</taxon>
        <taxon>Euglenozoa</taxon>
        <taxon>Kinetoplastea</taxon>
        <taxon>Metakinetoplastina</taxon>
        <taxon>Trypanosomatida</taxon>
        <taxon>Trypanosomatidae</taxon>
        <taxon>Trypanosoma</taxon>
    </lineage>
</organism>
<dbReference type="AlphaFoldDB" id="A0A1G4IIE3"/>
<gene>
    <name evidence="1" type="ORF">TEOVI_000384700</name>
</gene>